<dbReference type="InterPro" id="IPR003786">
    <property type="entry name" value="FdhD"/>
</dbReference>
<dbReference type="GO" id="GO:0005737">
    <property type="term" value="C:cytoplasm"/>
    <property type="evidence" value="ECO:0007669"/>
    <property type="project" value="UniProtKB-SubCell"/>
</dbReference>
<protein>
    <recommendedName>
        <fullName evidence="1">Sulfur carrier protein FdhD</fullName>
    </recommendedName>
</protein>
<dbReference type="PANTHER" id="PTHR30592:SF1">
    <property type="entry name" value="SULFUR CARRIER PROTEIN FDHD"/>
    <property type="match status" value="1"/>
</dbReference>
<comment type="subcellular location">
    <subcellularLocation>
        <location evidence="1">Cytoplasm</location>
    </subcellularLocation>
</comment>
<dbReference type="HAMAP" id="MF_00187">
    <property type="entry name" value="FdhD"/>
    <property type="match status" value="1"/>
</dbReference>
<dbReference type="PIRSF" id="PIRSF015626">
    <property type="entry name" value="FdhD"/>
    <property type="match status" value="1"/>
</dbReference>
<dbReference type="EMBL" id="CP079194">
    <property type="protein sequence ID" value="QXT38571.1"/>
    <property type="molecule type" value="Genomic_DNA"/>
</dbReference>
<dbReference type="NCBIfam" id="TIGR00129">
    <property type="entry name" value="fdhD_narQ"/>
    <property type="match status" value="1"/>
</dbReference>
<feature type="active site" description="Cysteine persulfide intermediate" evidence="1">
    <location>
        <position position="127"/>
    </location>
</feature>
<evidence type="ECO:0000256" key="1">
    <source>
        <dbReference type="HAMAP-Rule" id="MF_00187"/>
    </source>
</evidence>
<dbReference type="GO" id="GO:0006777">
    <property type="term" value="P:Mo-molybdopterin cofactor biosynthetic process"/>
    <property type="evidence" value="ECO:0007669"/>
    <property type="project" value="UniProtKB-UniRule"/>
</dbReference>
<dbReference type="Pfam" id="PF02634">
    <property type="entry name" value="FdhD-NarQ"/>
    <property type="match status" value="1"/>
</dbReference>
<accession>A0A8F6YA41</accession>
<sequence>MAARVQCASGDVAPDRNGGRVKASRSIAAVAHGKEGSRKVMRSLPEETPVAVTVNGTTQAVMMCSPSDLEDFAVGFAFTEGFATPEQIERVEIVELEAGIEARLWVADAVAEALGARRRAMMGPVGCGLCGIDSLEEALRALPVLPEGRAMDATTAASGPDLLRDHQPLHDLTQAVHAAGFLVPGQGIVLACEDVGRHNALDKLVGAMQRERLDPMAGAIVLTSRVSVEMVQKTVLLGCPILIAVSAPTAHALRMAEAANLTIAAFARDGRLETFTHSQRIDRSQTDAA</sequence>
<dbReference type="Proteomes" id="UP000825009">
    <property type="component" value="Chromosome"/>
</dbReference>
<keyword evidence="1" id="KW-0963">Cytoplasm</keyword>
<gene>
    <name evidence="1 2" type="primary">fdhD</name>
    <name evidence="2" type="ORF">KYE46_11555</name>
</gene>
<organism evidence="2 3">
    <name type="scientific">Gymnodinialimonas ceratoperidinii</name>
    <dbReference type="NCBI Taxonomy" id="2856823"/>
    <lineage>
        <taxon>Bacteria</taxon>
        <taxon>Pseudomonadati</taxon>
        <taxon>Pseudomonadota</taxon>
        <taxon>Alphaproteobacteria</taxon>
        <taxon>Rhodobacterales</taxon>
        <taxon>Paracoccaceae</taxon>
        <taxon>Gymnodinialimonas</taxon>
    </lineage>
</organism>
<dbReference type="AlphaFoldDB" id="A0A8F6YA41"/>
<dbReference type="KEGG" id="gce:KYE46_11555"/>
<name>A0A8F6YA41_9RHOB</name>
<dbReference type="GO" id="GO:0097163">
    <property type="term" value="F:sulfur carrier activity"/>
    <property type="evidence" value="ECO:0007669"/>
    <property type="project" value="UniProtKB-UniRule"/>
</dbReference>
<evidence type="ECO:0000313" key="2">
    <source>
        <dbReference type="EMBL" id="QXT38571.1"/>
    </source>
</evidence>
<proteinExistence type="inferred from homology"/>
<reference evidence="2 3" key="1">
    <citation type="submission" date="2021-07" db="EMBL/GenBank/DDBJ databases">
        <title>A novel Jannaschia species isolated from marine dinoflagellate Ceratoperidinium margalefii.</title>
        <authorList>
            <person name="Jiang Y."/>
            <person name="Li Z."/>
        </authorList>
    </citation>
    <scope>NUCLEOTIDE SEQUENCE [LARGE SCALE GENOMIC DNA]</scope>
    <source>
        <strain evidence="2 3">J12C1-MA-4</strain>
    </source>
</reference>
<dbReference type="GO" id="GO:0016783">
    <property type="term" value="F:sulfurtransferase activity"/>
    <property type="evidence" value="ECO:0007669"/>
    <property type="project" value="InterPro"/>
</dbReference>
<keyword evidence="1" id="KW-0501">Molybdenum cofactor biosynthesis</keyword>
<comment type="similarity">
    <text evidence="1">Belongs to the FdhD family.</text>
</comment>
<feature type="binding site" evidence="1">
    <location>
        <begin position="266"/>
        <end position="271"/>
    </location>
    <ligand>
        <name>Mo-bis(molybdopterin guanine dinucleotide)</name>
        <dbReference type="ChEBI" id="CHEBI:60539"/>
    </ligand>
</feature>
<comment type="function">
    <text evidence="1">Required for formate dehydrogenase (FDH) activity. Acts as a sulfur carrier protein that transfers sulfur from IscS to the molybdenum cofactor prior to its insertion into FDH.</text>
</comment>
<keyword evidence="3" id="KW-1185">Reference proteome</keyword>
<dbReference type="PANTHER" id="PTHR30592">
    <property type="entry name" value="FORMATE DEHYDROGENASE"/>
    <property type="match status" value="1"/>
</dbReference>
<evidence type="ECO:0000313" key="3">
    <source>
        <dbReference type="Proteomes" id="UP000825009"/>
    </source>
</evidence>